<feature type="binding site" evidence="4">
    <location>
        <position position="117"/>
    </location>
    <ligand>
        <name>Zn(2+)</name>
        <dbReference type="ChEBI" id="CHEBI:29105"/>
        <label>2</label>
    </ligand>
</feature>
<reference evidence="6 7" key="1">
    <citation type="journal article" date="2015" name="Genome Biol. Evol.">
        <title>Comparative Genomics of a Bacterivorous Green Alga Reveals Evolutionary Causalities and Consequences of Phago-Mixotrophic Mode of Nutrition.</title>
        <authorList>
            <person name="Burns J.A."/>
            <person name="Paasch A."/>
            <person name="Narechania A."/>
            <person name="Kim E."/>
        </authorList>
    </citation>
    <scope>NUCLEOTIDE SEQUENCE [LARGE SCALE GENOMIC DNA]</scope>
    <source>
        <strain evidence="6 7">PLY_AMNH</strain>
    </source>
</reference>
<dbReference type="AlphaFoldDB" id="A0AAE0KTY1"/>
<dbReference type="InterPro" id="IPR002073">
    <property type="entry name" value="PDEase_catalytic_dom"/>
</dbReference>
<comment type="caution">
    <text evidence="6">The sequence shown here is derived from an EMBL/GenBank/DDBJ whole genome shotgun (WGS) entry which is preliminary data.</text>
</comment>
<dbReference type="GO" id="GO:0046872">
    <property type="term" value="F:metal ion binding"/>
    <property type="evidence" value="ECO:0007669"/>
    <property type="project" value="UniProtKB-KW"/>
</dbReference>
<sequence length="346" mass="39207">MISQSPTKTFPAYDYPAEPYEQWDFDVLQIPKEELSKVIINMFKHLNLLSAFNIAERTLYTFVEEIRLKYLLNPYHNFVHAVDVTQMMFVLLTHGNAKQFFTHLDTLILMTAAVCHDVEHPGVNQAFLAAIKDPRVAKYGNSSVLEKHHLGVTFALLADPRTDVFAGLSVAQAEEARKSLRNIVLATDMARHKEISETFQRRLDVPEPLSCNSEEDRVLLSQMIMKCADLGNVTRSWKVGSPWCTFLAEEFSRQGDQEEQHGLPVTPMMDRRLIDVRKQSAGFIGFMALPMFELAARWLPELGMHVVPAIRANVDLWKSMLPPPEDPAAGEGCLHGFEHSTPIDFV</sequence>
<name>A0AAE0KTY1_9CHLO</name>
<evidence type="ECO:0000259" key="5">
    <source>
        <dbReference type="PROSITE" id="PS51845"/>
    </source>
</evidence>
<dbReference type="GO" id="GO:0007165">
    <property type="term" value="P:signal transduction"/>
    <property type="evidence" value="ECO:0007669"/>
    <property type="project" value="InterPro"/>
</dbReference>
<dbReference type="PANTHER" id="PTHR11347">
    <property type="entry name" value="CYCLIC NUCLEOTIDE PHOSPHODIESTERASE"/>
    <property type="match status" value="1"/>
</dbReference>
<feature type="binding site" evidence="4">
    <location>
        <position position="229"/>
    </location>
    <ligand>
        <name>Zn(2+)</name>
        <dbReference type="ChEBI" id="CHEBI:29105"/>
        <label>1</label>
    </ligand>
</feature>
<feature type="binding site" evidence="4">
    <location>
        <position position="80"/>
    </location>
    <ligand>
        <name>Zn(2+)</name>
        <dbReference type="ChEBI" id="CHEBI:29105"/>
        <label>1</label>
    </ligand>
</feature>
<feature type="binding site" evidence="4">
    <location>
        <position position="117"/>
    </location>
    <ligand>
        <name>Zn(2+)</name>
        <dbReference type="ChEBI" id="CHEBI:29105"/>
        <label>1</label>
    </ligand>
</feature>
<dbReference type="Proteomes" id="UP001190700">
    <property type="component" value="Unassembled WGS sequence"/>
</dbReference>
<proteinExistence type="predicted"/>
<dbReference type="InterPro" id="IPR003607">
    <property type="entry name" value="HD/PDEase_dom"/>
</dbReference>
<evidence type="ECO:0000313" key="7">
    <source>
        <dbReference type="Proteomes" id="UP001190700"/>
    </source>
</evidence>
<keyword evidence="7" id="KW-1185">Reference proteome</keyword>
<keyword evidence="2" id="KW-0378">Hydrolase</keyword>
<feature type="binding site" evidence="4">
    <location>
        <position position="116"/>
    </location>
    <ligand>
        <name>Zn(2+)</name>
        <dbReference type="ChEBI" id="CHEBI:29105"/>
        <label>1</label>
    </ligand>
</feature>
<dbReference type="SMART" id="SM00471">
    <property type="entry name" value="HDc"/>
    <property type="match status" value="1"/>
</dbReference>
<evidence type="ECO:0000256" key="2">
    <source>
        <dbReference type="ARBA" id="ARBA00022801"/>
    </source>
</evidence>
<dbReference type="CDD" id="cd00077">
    <property type="entry name" value="HDc"/>
    <property type="match status" value="1"/>
</dbReference>
<feature type="active site" description="Proton donor" evidence="3">
    <location>
        <position position="76"/>
    </location>
</feature>
<evidence type="ECO:0000256" key="1">
    <source>
        <dbReference type="ARBA" id="ARBA00022723"/>
    </source>
</evidence>
<evidence type="ECO:0000313" key="6">
    <source>
        <dbReference type="EMBL" id="KAK3260405.1"/>
    </source>
</evidence>
<dbReference type="EMBL" id="LGRX02017737">
    <property type="protein sequence ID" value="KAK3260405.1"/>
    <property type="molecule type" value="Genomic_DNA"/>
</dbReference>
<organism evidence="6 7">
    <name type="scientific">Cymbomonas tetramitiformis</name>
    <dbReference type="NCBI Taxonomy" id="36881"/>
    <lineage>
        <taxon>Eukaryota</taxon>
        <taxon>Viridiplantae</taxon>
        <taxon>Chlorophyta</taxon>
        <taxon>Pyramimonadophyceae</taxon>
        <taxon>Pyramimonadales</taxon>
        <taxon>Pyramimonadaceae</taxon>
        <taxon>Cymbomonas</taxon>
    </lineage>
</organism>
<dbReference type="InterPro" id="IPR023174">
    <property type="entry name" value="PDEase_CS"/>
</dbReference>
<feature type="domain" description="PDEase" evidence="5">
    <location>
        <begin position="1"/>
        <end position="324"/>
    </location>
</feature>
<dbReference type="Gene3D" id="1.10.1300.10">
    <property type="entry name" value="3'5'-cyclic nucleotide phosphodiesterase, catalytic domain"/>
    <property type="match status" value="1"/>
</dbReference>
<accession>A0AAE0KTY1</accession>
<gene>
    <name evidence="6" type="ORF">CYMTET_30635</name>
</gene>
<keyword evidence="1 4" id="KW-0479">Metal-binding</keyword>
<evidence type="ECO:0000256" key="4">
    <source>
        <dbReference type="PIRSR" id="PIRSR623088-3"/>
    </source>
</evidence>
<evidence type="ECO:0000256" key="3">
    <source>
        <dbReference type="PIRSR" id="PIRSR623088-1"/>
    </source>
</evidence>
<dbReference type="GO" id="GO:0004114">
    <property type="term" value="F:3',5'-cyclic-nucleotide phosphodiesterase activity"/>
    <property type="evidence" value="ECO:0007669"/>
    <property type="project" value="InterPro"/>
</dbReference>
<dbReference type="InterPro" id="IPR036971">
    <property type="entry name" value="PDEase_catalytic_dom_sf"/>
</dbReference>
<protein>
    <recommendedName>
        <fullName evidence="5">PDEase domain-containing protein</fullName>
    </recommendedName>
</protein>
<dbReference type="PROSITE" id="PS51845">
    <property type="entry name" value="PDEASE_I_2"/>
    <property type="match status" value="1"/>
</dbReference>
<dbReference type="SUPFAM" id="SSF109604">
    <property type="entry name" value="HD-domain/PDEase-like"/>
    <property type="match status" value="1"/>
</dbReference>
<dbReference type="InterPro" id="IPR023088">
    <property type="entry name" value="PDEase"/>
</dbReference>
<dbReference type="PRINTS" id="PR00387">
    <property type="entry name" value="PDIESTERASE1"/>
</dbReference>
<dbReference type="PROSITE" id="PS00126">
    <property type="entry name" value="PDEASE_I_1"/>
    <property type="match status" value="1"/>
</dbReference>
<dbReference type="Pfam" id="PF00233">
    <property type="entry name" value="PDEase_I"/>
    <property type="match status" value="1"/>
</dbReference>